<feature type="compositionally biased region" description="Basic and acidic residues" evidence="1">
    <location>
        <begin position="1255"/>
        <end position="1266"/>
    </location>
</feature>
<dbReference type="SUPFAM" id="SSF51045">
    <property type="entry name" value="WW domain"/>
    <property type="match status" value="1"/>
</dbReference>
<feature type="compositionally biased region" description="Acidic residues" evidence="1">
    <location>
        <begin position="1049"/>
        <end position="1063"/>
    </location>
</feature>
<dbReference type="InterPro" id="IPR001202">
    <property type="entry name" value="WW_dom"/>
</dbReference>
<feature type="region of interest" description="Disordered" evidence="1">
    <location>
        <begin position="1311"/>
        <end position="1391"/>
    </location>
</feature>
<feature type="compositionally biased region" description="Basic and acidic residues" evidence="1">
    <location>
        <begin position="1321"/>
        <end position="1330"/>
    </location>
</feature>
<feature type="region of interest" description="Disordered" evidence="1">
    <location>
        <begin position="1"/>
        <end position="164"/>
    </location>
</feature>
<feature type="compositionally biased region" description="Basic and acidic residues" evidence="1">
    <location>
        <begin position="436"/>
        <end position="447"/>
    </location>
</feature>
<dbReference type="Proteomes" id="UP001530377">
    <property type="component" value="Unassembled WGS sequence"/>
</dbReference>
<feature type="compositionally biased region" description="Low complexity" evidence="1">
    <location>
        <begin position="120"/>
        <end position="139"/>
    </location>
</feature>
<keyword evidence="4" id="KW-1185">Reference proteome</keyword>
<feature type="region of interest" description="Disordered" evidence="1">
    <location>
        <begin position="1049"/>
        <end position="1106"/>
    </location>
</feature>
<dbReference type="InterPro" id="IPR036020">
    <property type="entry name" value="WW_dom_sf"/>
</dbReference>
<feature type="compositionally biased region" description="Acidic residues" evidence="1">
    <location>
        <begin position="337"/>
        <end position="354"/>
    </location>
</feature>
<evidence type="ECO:0000313" key="4">
    <source>
        <dbReference type="Proteomes" id="UP001530377"/>
    </source>
</evidence>
<feature type="compositionally biased region" description="Acidic residues" evidence="1">
    <location>
        <begin position="555"/>
        <end position="565"/>
    </location>
</feature>
<feature type="region of interest" description="Disordered" evidence="1">
    <location>
        <begin position="254"/>
        <end position="724"/>
    </location>
</feature>
<evidence type="ECO:0000256" key="1">
    <source>
        <dbReference type="SAM" id="MobiDB-lite"/>
    </source>
</evidence>
<dbReference type="PANTHER" id="PTHR48125:SF10">
    <property type="entry name" value="OS12G0136300 PROTEIN"/>
    <property type="match status" value="1"/>
</dbReference>
<dbReference type="Gene3D" id="2.20.70.10">
    <property type="match status" value="1"/>
</dbReference>
<dbReference type="CDD" id="cd00201">
    <property type="entry name" value="WW"/>
    <property type="match status" value="1"/>
</dbReference>
<evidence type="ECO:0000259" key="2">
    <source>
        <dbReference type="PROSITE" id="PS50020"/>
    </source>
</evidence>
<feature type="compositionally biased region" description="Basic residues" evidence="1">
    <location>
        <begin position="396"/>
        <end position="406"/>
    </location>
</feature>
<name>A0ABD3RA80_9STRA</name>
<feature type="compositionally biased region" description="Basic and acidic residues" evidence="1">
    <location>
        <begin position="540"/>
        <end position="553"/>
    </location>
</feature>
<feature type="compositionally biased region" description="Basic and acidic residues" evidence="1">
    <location>
        <begin position="475"/>
        <end position="485"/>
    </location>
</feature>
<feature type="compositionally biased region" description="Polar residues" evidence="1">
    <location>
        <begin position="1079"/>
        <end position="1098"/>
    </location>
</feature>
<protein>
    <recommendedName>
        <fullName evidence="2">WW domain-containing protein</fullName>
    </recommendedName>
</protein>
<dbReference type="SMART" id="SM00456">
    <property type="entry name" value="WW"/>
    <property type="match status" value="3"/>
</dbReference>
<feature type="domain" description="WW" evidence="2">
    <location>
        <begin position="741"/>
        <end position="769"/>
    </location>
</feature>
<feature type="compositionally biased region" description="Pro residues" evidence="1">
    <location>
        <begin position="150"/>
        <end position="159"/>
    </location>
</feature>
<gene>
    <name evidence="3" type="ORF">ACHAXA_001621</name>
</gene>
<feature type="compositionally biased region" description="Pro residues" evidence="1">
    <location>
        <begin position="269"/>
        <end position="284"/>
    </location>
</feature>
<evidence type="ECO:0000313" key="3">
    <source>
        <dbReference type="EMBL" id="KAL3809777.1"/>
    </source>
</evidence>
<dbReference type="EMBL" id="JALLPB020000376">
    <property type="protein sequence ID" value="KAL3809777.1"/>
    <property type="molecule type" value="Genomic_DNA"/>
</dbReference>
<feature type="region of interest" description="Disordered" evidence="1">
    <location>
        <begin position="1161"/>
        <end position="1286"/>
    </location>
</feature>
<feature type="compositionally biased region" description="Low complexity" evidence="1">
    <location>
        <begin position="1269"/>
        <end position="1282"/>
    </location>
</feature>
<reference evidence="3 4" key="1">
    <citation type="submission" date="2024-10" db="EMBL/GenBank/DDBJ databases">
        <title>Updated reference genomes for cyclostephanoid diatoms.</title>
        <authorList>
            <person name="Roberts W.R."/>
            <person name="Alverson A.J."/>
        </authorList>
    </citation>
    <scope>NUCLEOTIDE SEQUENCE [LARGE SCALE GENOMIC DNA]</scope>
    <source>
        <strain evidence="3 4">AJA228-03</strain>
    </source>
</reference>
<organism evidence="3 4">
    <name type="scientific">Cyclostephanos tholiformis</name>
    <dbReference type="NCBI Taxonomy" id="382380"/>
    <lineage>
        <taxon>Eukaryota</taxon>
        <taxon>Sar</taxon>
        <taxon>Stramenopiles</taxon>
        <taxon>Ochrophyta</taxon>
        <taxon>Bacillariophyta</taxon>
        <taxon>Coscinodiscophyceae</taxon>
        <taxon>Thalassiosirophycidae</taxon>
        <taxon>Stephanodiscales</taxon>
        <taxon>Stephanodiscaceae</taxon>
        <taxon>Cyclostephanos</taxon>
    </lineage>
</organism>
<feature type="compositionally biased region" description="Acidic residues" evidence="1">
    <location>
        <begin position="424"/>
        <end position="435"/>
    </location>
</feature>
<feature type="compositionally biased region" description="Polar residues" evidence="1">
    <location>
        <begin position="1331"/>
        <end position="1345"/>
    </location>
</feature>
<feature type="compositionally biased region" description="Acidic residues" evidence="1">
    <location>
        <begin position="320"/>
        <end position="330"/>
    </location>
</feature>
<sequence>MVSRQPRRSGTTAPRIGGGRQRHRVDDDKGGIGGAGQRRKDVAVVDVDVDDDYYRGAGGNSPTMMAPSPDKTAASTDVDDDDLGENFDVGREGGGLLVDGNDGDDCSLPPRARGGCDAFNGIGLRGRNNRGNNKGNNKGNNDDGRAGLSPPSPSPPPTQAPTTTTATGLISVDKILCRMSSQSSNISDLSASLSPMNSRPWATNSVIDVDNDDNNNRNNRIIGGVDGGGNDNRGILMTVLNECGVLEGLVGEVLRGGGGGGSDGEDHSPSPPPPPPPPAAPSPPAADVGGKKRKDGGGKKGGGGFCTDYQKPAIWGLPPDGDDDTNEDLEATVGGGNDDDHDDVVEEEGEEYDNVELILDESRTAPPPSTSMSGRVAAPPPPNPDASAGSAVGRKAPMRSRLKKPMTKLSLGRNNNKLARPIENDDDRDNYNNEDDAARHDVVVGEKKKARHPVHSTGSVHPPTAEGVASKATSRRTESPRERESPPPPAALAPAAVPISGTKKGVEADRTVAVEPISYRKSLSFGGSRRIGGGVGGDAVRPDPPESPDRGEPDTTFEEEVEVDDLLLPLSSENEAYENKNKYKKSRMGLLKGLSHKQKPSSKKETLTLSTDGVDPPSTATDGAVNSKGIDDGGEEEINVPANTTVTDAVDVNKDKNRRKSMSLGRHKRSIEEAPENQTAATTAGVAAAATTSGSSSEANLANATKKEERTTKKKERKPKTITASAAAIPTAKDIKEAKNWKYAYDRSCEKYYYYNKETMAVSWDKPFGYDVAHGGVKNQGGEEKDTARSKKIIGLMGRGRKAASAKDSNEAPLPGLNPVGTYDQAKYWHETLDSTTKKVYYYNKKTKEVSWTKPTCLVDVTDVDKSKVDEGGNGTTKAEVDAESESHLEKIAGSVAIKRKKLWFKLGGSVERNAKMEEIKATPADEDVVVVDTILDDILLPAKDAPVTQAEPTLAKAAAPDEVDDSGKHWRAASDAITGETYYFNKKTKAPFTVDDLSVIEDFTDAKDIGNHVKVQEDAPFDEPEAPFDEPMSSSNKVVTLVPHEFKEQEDDDLQEQEDSFDQDGNWPLGLKSRKPSDQVSRQRTFASHSSASTRKAANTPRHRLSYGKSFDRIDDATFDNSLNNSSIASDVFDDNHKITQGKNKAKSSKVASENILWYSQENKLPQLPKTPPRILPRPHISSKTKEESYQRYTSKRAENLGDSSVDDSIDKDPPLDQYWSSDDNDDDATDDVSALSGIGNESIASKKKKKNVKRGDAGGRKDMEPINNSSESSSKKNGSGTINPWTQQELDLFISKNDWGSVAEYINEMRANKGASSKKQQDAIRKELSMNQKTIENDVQSSVPKKKSTRQRQIQYDEMTPDSPSAPSAGLESESVWQSLSSSTSDSEE</sequence>
<proteinExistence type="predicted"/>
<feature type="compositionally biased region" description="Basic residues" evidence="1">
    <location>
        <begin position="656"/>
        <end position="669"/>
    </location>
</feature>
<comment type="caution">
    <text evidence="3">The sequence shown here is derived from an EMBL/GenBank/DDBJ whole genome shotgun (WGS) entry which is preliminary data.</text>
</comment>
<dbReference type="Pfam" id="PF00397">
    <property type="entry name" value="WW"/>
    <property type="match status" value="1"/>
</dbReference>
<feature type="domain" description="WW" evidence="2">
    <location>
        <begin position="829"/>
        <end position="857"/>
    </location>
</feature>
<feature type="compositionally biased region" description="Basic and acidic residues" evidence="1">
    <location>
        <begin position="1185"/>
        <end position="1201"/>
    </location>
</feature>
<accession>A0ABD3RA80</accession>
<dbReference type="PROSITE" id="PS50020">
    <property type="entry name" value="WW_DOMAIN_2"/>
    <property type="match status" value="2"/>
</dbReference>
<dbReference type="PANTHER" id="PTHR48125">
    <property type="entry name" value="LP07818P1"/>
    <property type="match status" value="1"/>
</dbReference>
<feature type="compositionally biased region" description="Low complexity" evidence="1">
    <location>
        <begin position="1374"/>
        <end position="1391"/>
    </location>
</feature>
<feature type="compositionally biased region" description="Low complexity" evidence="1">
    <location>
        <begin position="679"/>
        <end position="699"/>
    </location>
</feature>